<reference evidence="2 3" key="1">
    <citation type="submission" date="2019-03" db="EMBL/GenBank/DDBJ databases">
        <title>Genomic Encyclopedia of Type Strains, Phase IV (KMG-IV): sequencing the most valuable type-strain genomes for metagenomic binning, comparative biology and taxonomic classification.</title>
        <authorList>
            <person name="Goeker M."/>
        </authorList>
    </citation>
    <scope>NUCLEOTIDE SEQUENCE [LARGE SCALE GENOMIC DNA]</scope>
    <source>
        <strain evidence="2 3">DSM 25059</strain>
    </source>
</reference>
<evidence type="ECO:0000313" key="3">
    <source>
        <dbReference type="Proteomes" id="UP000295493"/>
    </source>
</evidence>
<dbReference type="Proteomes" id="UP000295493">
    <property type="component" value="Unassembled WGS sequence"/>
</dbReference>
<dbReference type="EMBL" id="SNWD01000007">
    <property type="protein sequence ID" value="TDN81746.1"/>
    <property type="molecule type" value="Genomic_DNA"/>
</dbReference>
<evidence type="ECO:0000313" key="2">
    <source>
        <dbReference type="EMBL" id="TDN81746.1"/>
    </source>
</evidence>
<dbReference type="AlphaFoldDB" id="A0A4R6FJU8"/>
<organism evidence="2 3">
    <name type="scientific">Stakelama pacifica</name>
    <dbReference type="NCBI Taxonomy" id="517720"/>
    <lineage>
        <taxon>Bacteria</taxon>
        <taxon>Pseudomonadati</taxon>
        <taxon>Pseudomonadota</taxon>
        <taxon>Alphaproteobacteria</taxon>
        <taxon>Sphingomonadales</taxon>
        <taxon>Sphingomonadaceae</taxon>
        <taxon>Stakelama</taxon>
    </lineage>
</organism>
<protein>
    <submittedName>
        <fullName evidence="2">Uncharacterized protein</fullName>
    </submittedName>
</protein>
<dbReference type="RefSeq" id="WP_133495867.1">
    <property type="nucleotide sequence ID" value="NZ_BMLU01000007.1"/>
</dbReference>
<proteinExistence type="predicted"/>
<accession>A0A4R6FJU8</accession>
<gene>
    <name evidence="2" type="ORF">EV664_107148</name>
</gene>
<comment type="caution">
    <text evidence="2">The sequence shown here is derived from an EMBL/GenBank/DDBJ whole genome shotgun (WGS) entry which is preliminary data.</text>
</comment>
<keyword evidence="3" id="KW-1185">Reference proteome</keyword>
<sequence>MSGEAETVDPYSQGTRAEILGWVGGMEAFERGFNARTFSPERRARQAVEDAVSDLTSAASDIYEAGGTAEDVASWTQGYRKRWVAFQQAGARTMNWMITGPARFPVDRNQKRMDIEMRRYEELAVYRDGATKWIERSQRRAERAAIVESDEGGHPETLIGNIRVVENVTLDRLQLIFPDKPTDEERAALKKRGFRWAPSVGAWQRKLTNNARYVGTSLAKQFSPATDLTTVAHPAGGVPSGTDATGNFHHSEG</sequence>
<dbReference type="OrthoDB" id="9803716at2"/>
<name>A0A4R6FJU8_9SPHN</name>
<feature type="region of interest" description="Disordered" evidence="1">
    <location>
        <begin position="232"/>
        <end position="253"/>
    </location>
</feature>
<evidence type="ECO:0000256" key="1">
    <source>
        <dbReference type="SAM" id="MobiDB-lite"/>
    </source>
</evidence>